<evidence type="ECO:0000313" key="1">
    <source>
        <dbReference type="EMBL" id="ABY24371.1"/>
    </source>
</evidence>
<dbReference type="EMBL" id="CP000910">
    <property type="protein sequence ID" value="ABY24371.1"/>
    <property type="molecule type" value="Genomic_DNA"/>
</dbReference>
<dbReference type="AlphaFoldDB" id="A9WRT8"/>
<proteinExistence type="predicted"/>
<dbReference type="KEGG" id="rsa:RSal33209_2646"/>
<reference evidence="2" key="1">
    <citation type="journal article" date="2008" name="J. Bacteriol.">
        <title>Genome sequence of the fish pathogen Renibacterium salmoninarum suggests reductive evolution away from an environmental Arthrobacter ancestor.</title>
        <authorList>
            <person name="Wiens G.D."/>
            <person name="Rockey D.D."/>
            <person name="Wu Z."/>
            <person name="Chang J."/>
            <person name="Levy R."/>
            <person name="Crane S."/>
            <person name="Chen D.S."/>
            <person name="Capri G.R."/>
            <person name="Burnett J.R."/>
            <person name="Sudheesh P.S."/>
            <person name="Schipma M.J."/>
            <person name="Burd H."/>
            <person name="Bhattacharyya A."/>
            <person name="Rhodes L.D."/>
            <person name="Kaul R."/>
            <person name="Strom M.S."/>
        </authorList>
    </citation>
    <scope>NUCLEOTIDE SEQUENCE [LARGE SCALE GENOMIC DNA]</scope>
    <source>
        <strain evidence="2">ATCC 33209 / DSM 20767 / JCM 11484 / NBRC 15589 / NCIMB 2235</strain>
    </source>
</reference>
<keyword evidence="2" id="KW-1185">Reference proteome</keyword>
<dbReference type="Proteomes" id="UP000002007">
    <property type="component" value="Chromosome"/>
</dbReference>
<organism evidence="1 2">
    <name type="scientific">Renibacterium salmoninarum (strain ATCC 33209 / DSM 20767 / JCM 11484 / NBRC 15589 / NCIMB 2235)</name>
    <dbReference type="NCBI Taxonomy" id="288705"/>
    <lineage>
        <taxon>Bacteria</taxon>
        <taxon>Bacillati</taxon>
        <taxon>Actinomycetota</taxon>
        <taxon>Actinomycetes</taxon>
        <taxon>Micrococcales</taxon>
        <taxon>Micrococcaceae</taxon>
        <taxon>Renibacterium</taxon>
    </lineage>
</organism>
<name>A9WRT8_RENSM</name>
<evidence type="ECO:0000313" key="2">
    <source>
        <dbReference type="Proteomes" id="UP000002007"/>
    </source>
</evidence>
<dbReference type="HOGENOM" id="CLU_3398108_0_0_11"/>
<accession>A9WRT8</accession>
<gene>
    <name evidence="1" type="ordered locus">RSal33209_2646</name>
</gene>
<protein>
    <submittedName>
        <fullName evidence="1">Uncharacterized protein</fullName>
    </submittedName>
</protein>
<sequence>MTESHSVTLRVRAEIFVSEFCERALALGVGE</sequence>